<keyword evidence="2" id="KW-1185">Reference proteome</keyword>
<dbReference type="Proteomes" id="UP001177021">
    <property type="component" value="Unassembled WGS sequence"/>
</dbReference>
<accession>A0ACB0L653</accession>
<sequence>MNNVNINKNNTTQACAACKYQRRKCAPDCILAPYFPHDRQRQFLNAHKLFGVSNISKIIKNLDPPLKDQAMRTIIFQSDMRANDPVGGCYKYIQDLQTQIEYCKIELDLVLQQLAVFRAQSHQHQQQEVVNYGDQVLMNSDSLLGFYNSSGSIVSTTAPAHYHYNVQQQVVPQLQLQEHEQEQYIMMNESNSSNSSINSNTPLQQHINDWGAMQSSISLSSLSLHGQSSNASDEYDHKPIIDIPCDERNELGFDSGEILHHSDEAVLFKINDGVIKAEGDYIQQTQAQAQDHDLKGAATLFTLTNCSSS</sequence>
<gene>
    <name evidence="1" type="ORF">MILVUS5_LOCUS29391</name>
</gene>
<dbReference type="EMBL" id="CASHSV030000409">
    <property type="protein sequence ID" value="CAJ2664090.1"/>
    <property type="molecule type" value="Genomic_DNA"/>
</dbReference>
<evidence type="ECO:0000313" key="2">
    <source>
        <dbReference type="Proteomes" id="UP001177021"/>
    </source>
</evidence>
<proteinExistence type="predicted"/>
<reference evidence="1" key="1">
    <citation type="submission" date="2023-10" db="EMBL/GenBank/DDBJ databases">
        <authorList>
            <person name="Rodriguez Cubillos JULIANA M."/>
            <person name="De Vega J."/>
        </authorList>
    </citation>
    <scope>NUCLEOTIDE SEQUENCE</scope>
</reference>
<organism evidence="1 2">
    <name type="scientific">Trifolium pratense</name>
    <name type="common">Red clover</name>
    <dbReference type="NCBI Taxonomy" id="57577"/>
    <lineage>
        <taxon>Eukaryota</taxon>
        <taxon>Viridiplantae</taxon>
        <taxon>Streptophyta</taxon>
        <taxon>Embryophyta</taxon>
        <taxon>Tracheophyta</taxon>
        <taxon>Spermatophyta</taxon>
        <taxon>Magnoliopsida</taxon>
        <taxon>eudicotyledons</taxon>
        <taxon>Gunneridae</taxon>
        <taxon>Pentapetalae</taxon>
        <taxon>rosids</taxon>
        <taxon>fabids</taxon>
        <taxon>Fabales</taxon>
        <taxon>Fabaceae</taxon>
        <taxon>Papilionoideae</taxon>
        <taxon>50 kb inversion clade</taxon>
        <taxon>NPAAA clade</taxon>
        <taxon>Hologalegina</taxon>
        <taxon>IRL clade</taxon>
        <taxon>Trifolieae</taxon>
        <taxon>Trifolium</taxon>
    </lineage>
</organism>
<protein>
    <submittedName>
        <fullName evidence="1">Uncharacterized protein</fullName>
    </submittedName>
</protein>
<comment type="caution">
    <text evidence="1">The sequence shown here is derived from an EMBL/GenBank/DDBJ whole genome shotgun (WGS) entry which is preliminary data.</text>
</comment>
<evidence type="ECO:0000313" key="1">
    <source>
        <dbReference type="EMBL" id="CAJ2664090.1"/>
    </source>
</evidence>
<name>A0ACB0L653_TRIPR</name>